<dbReference type="Gene3D" id="1.20.140.40">
    <property type="entry name" value="Invertase/pectin methylesterase inhibitor family protein"/>
    <property type="match status" value="1"/>
</dbReference>
<proteinExistence type="predicted"/>
<dbReference type="PANTHER" id="PTHR31890:SF9">
    <property type="entry name" value="PLANT INVERTASE_PECTIN METHYLESTERASE INHIBITOR SUPERFAMILY PROTEIN"/>
    <property type="match status" value="1"/>
</dbReference>
<dbReference type="OrthoDB" id="982528at2759"/>
<dbReference type="EMBL" id="JABFAF010277322">
    <property type="protein sequence ID" value="MBA0880367.1"/>
    <property type="molecule type" value="Genomic_DNA"/>
</dbReference>
<reference evidence="2 3" key="1">
    <citation type="journal article" date="2019" name="Genome Biol. Evol.">
        <title>Insights into the evolution of the New World diploid cottons (Gossypium, subgenus Houzingenia) based on genome sequencing.</title>
        <authorList>
            <person name="Grover C.E."/>
            <person name="Arick M.A. 2nd"/>
            <person name="Thrash A."/>
            <person name="Conover J.L."/>
            <person name="Sanders W.S."/>
            <person name="Peterson D.G."/>
            <person name="Frelichowski J.E."/>
            <person name="Scheffler J.A."/>
            <person name="Scheffler B.E."/>
            <person name="Wendel J.F."/>
        </authorList>
    </citation>
    <scope>NUCLEOTIDE SEQUENCE [LARGE SCALE GENOMIC DNA]</scope>
    <source>
        <strain evidence="2">1</strain>
        <tissue evidence="2">Leaf</tissue>
    </source>
</reference>
<evidence type="ECO:0008006" key="4">
    <source>
        <dbReference type="Google" id="ProtNLM"/>
    </source>
</evidence>
<name>A0A7J9NB60_GOSSC</name>
<dbReference type="InterPro" id="IPR035513">
    <property type="entry name" value="Invertase/methylesterase_inhib"/>
</dbReference>
<dbReference type="PANTHER" id="PTHR31890">
    <property type="entry name" value="PLANT INVERTASE/PECTIN METHYLESTERASE INHIBITOR SUPERFAMILY PROTEIN"/>
    <property type="match status" value="1"/>
</dbReference>
<evidence type="ECO:0000256" key="1">
    <source>
        <dbReference type="SAM" id="SignalP"/>
    </source>
</evidence>
<evidence type="ECO:0000313" key="2">
    <source>
        <dbReference type="EMBL" id="MBA0880367.1"/>
    </source>
</evidence>
<evidence type="ECO:0000313" key="3">
    <source>
        <dbReference type="Proteomes" id="UP000593576"/>
    </source>
</evidence>
<keyword evidence="3" id="KW-1185">Reference proteome</keyword>
<feature type="signal peptide" evidence="1">
    <location>
        <begin position="1"/>
        <end position="24"/>
    </location>
</feature>
<sequence length="205" mass="22660">MAPPNQVCLVSNIFLVIFSHSSLSKSSVLPNTNIPLPKVKISLLVATSKLVGNFCNYKSIGNCTFCLEALSTPKAVVANDSTQLGILIMKLGVANAKATLNIYNEMIKKPSSPQLLKVLNYCVEAYKYASLSFEMVSSELVEGPQAANYDVTVIDLKITNYEKELLDAKLQEPWLLTGNRFMHYYIAVGCQITSILQLEKPNEYE</sequence>
<feature type="chain" id="PRO_5029492005" description="Pectinesterase inhibitor domain-containing protein" evidence="1">
    <location>
        <begin position="25"/>
        <end position="205"/>
    </location>
</feature>
<comment type="caution">
    <text evidence="2">The sequence shown here is derived from an EMBL/GenBank/DDBJ whole genome shotgun (WGS) entry which is preliminary data.</text>
</comment>
<protein>
    <recommendedName>
        <fullName evidence="4">Pectinesterase inhibitor domain-containing protein</fullName>
    </recommendedName>
</protein>
<dbReference type="Proteomes" id="UP000593576">
    <property type="component" value="Unassembled WGS sequence"/>
</dbReference>
<gene>
    <name evidence="2" type="ORF">Goshw_027189</name>
</gene>
<feature type="non-terminal residue" evidence="2">
    <location>
        <position position="205"/>
    </location>
</feature>
<organism evidence="2 3">
    <name type="scientific">Gossypium schwendimanii</name>
    <name type="common">Cotton</name>
    <dbReference type="NCBI Taxonomy" id="34291"/>
    <lineage>
        <taxon>Eukaryota</taxon>
        <taxon>Viridiplantae</taxon>
        <taxon>Streptophyta</taxon>
        <taxon>Embryophyta</taxon>
        <taxon>Tracheophyta</taxon>
        <taxon>Spermatophyta</taxon>
        <taxon>Magnoliopsida</taxon>
        <taxon>eudicotyledons</taxon>
        <taxon>Gunneridae</taxon>
        <taxon>Pentapetalae</taxon>
        <taxon>rosids</taxon>
        <taxon>malvids</taxon>
        <taxon>Malvales</taxon>
        <taxon>Malvaceae</taxon>
        <taxon>Malvoideae</taxon>
        <taxon>Gossypium</taxon>
    </lineage>
</organism>
<dbReference type="AlphaFoldDB" id="A0A7J9NB60"/>
<accession>A0A7J9NB60</accession>
<dbReference type="SUPFAM" id="SSF101148">
    <property type="entry name" value="Plant invertase/pectin methylesterase inhibitor"/>
    <property type="match status" value="1"/>
</dbReference>
<keyword evidence="1" id="KW-0732">Signal</keyword>